<evidence type="ECO:0000313" key="3">
    <source>
        <dbReference type="Proteomes" id="UP001519344"/>
    </source>
</evidence>
<gene>
    <name evidence="2" type="ORF">J2Z65_006230</name>
</gene>
<dbReference type="Gene3D" id="1.10.1070.20">
    <property type="match status" value="1"/>
</dbReference>
<evidence type="ECO:0000313" key="2">
    <source>
        <dbReference type="EMBL" id="MBP1966969.1"/>
    </source>
</evidence>
<accession>A0ABS4IA73</accession>
<comment type="caution">
    <text evidence="2">The sequence shown here is derived from an EMBL/GenBank/DDBJ whole genome shotgun (WGS) entry which is preliminary data.</text>
</comment>
<keyword evidence="3" id="KW-1185">Reference proteome</keyword>
<dbReference type="Pfam" id="PF20613">
    <property type="entry name" value="HipA_2"/>
    <property type="match status" value="1"/>
</dbReference>
<name>A0ABS4IA73_9BACL</name>
<organism evidence="2 3">
    <name type="scientific">Paenibacillus aceris</name>
    <dbReference type="NCBI Taxonomy" id="869555"/>
    <lineage>
        <taxon>Bacteria</taxon>
        <taxon>Bacillati</taxon>
        <taxon>Bacillota</taxon>
        <taxon>Bacilli</taxon>
        <taxon>Bacillales</taxon>
        <taxon>Paenibacillaceae</taxon>
        <taxon>Paenibacillus</taxon>
    </lineage>
</organism>
<protein>
    <recommendedName>
        <fullName evidence="1">HipA-like kinase domain-containing protein</fullName>
    </recommendedName>
</protein>
<sequence>MGRIKPVSYVKPMSGGRSSPHLILFDDGHKYVVKFKNNPQGNWVVTYEYIVNTLAKRLQLPIPQYKVVKIRSQFIKENKELEKIGFKPGNQFASQYIEDSVTFLNLPSNLTRDQLVNADQIAGLIVFDHWIGNSDRNTKNLLFLPADAEGNQYEFKMIDHANCFNISTSNPERKFLPLKVRKKEIYRWCNTLLDDTKQLNSYVDRILEIKNEEIYKLIYSMSSDWLVDEDAKERLYRHIKYAKKALPKTIDDYIKWYLKRKK</sequence>
<dbReference type="EMBL" id="JAGGKV010000027">
    <property type="protein sequence ID" value="MBP1966969.1"/>
    <property type="molecule type" value="Genomic_DNA"/>
</dbReference>
<evidence type="ECO:0000259" key="1">
    <source>
        <dbReference type="Pfam" id="PF20613"/>
    </source>
</evidence>
<proteinExistence type="predicted"/>
<reference evidence="2 3" key="1">
    <citation type="submission" date="2021-03" db="EMBL/GenBank/DDBJ databases">
        <title>Genomic Encyclopedia of Type Strains, Phase IV (KMG-IV): sequencing the most valuable type-strain genomes for metagenomic binning, comparative biology and taxonomic classification.</title>
        <authorList>
            <person name="Goeker M."/>
        </authorList>
    </citation>
    <scope>NUCLEOTIDE SEQUENCE [LARGE SCALE GENOMIC DNA]</scope>
    <source>
        <strain evidence="2 3">DSM 24950</strain>
    </source>
</reference>
<dbReference type="InterPro" id="IPR046748">
    <property type="entry name" value="HipA_2"/>
</dbReference>
<dbReference type="Proteomes" id="UP001519344">
    <property type="component" value="Unassembled WGS sequence"/>
</dbReference>
<dbReference type="RefSeq" id="WP_167068065.1">
    <property type="nucleotide sequence ID" value="NZ_JAAOZR010000094.1"/>
</dbReference>
<feature type="domain" description="HipA-like kinase" evidence="1">
    <location>
        <begin position="10"/>
        <end position="248"/>
    </location>
</feature>